<gene>
    <name evidence="1" type="ORF">SAMN04488112_105102</name>
</gene>
<dbReference type="EMBL" id="FMZA01000005">
    <property type="protein sequence ID" value="SDC26785.1"/>
    <property type="molecule type" value="Genomic_DNA"/>
</dbReference>
<accession>A0A1G6K892</accession>
<sequence length="164" mass="18978">MKEGSIIATDWDEPAMVDWIAQKTRARSVYVQNQVYYPYLYIQYRLQQTGGLFRKKGRIACTVDLVSGKEAIADTMPVMESRWVPVENMIQEGVQREEARKRAEAYVYASLSVGLKWLGTPTLILEEEEICYRPFWVMSCEWERADPAKIVVDAVSGRYHPLFT</sequence>
<dbReference type="STRING" id="1236220.SAMN04488112_105102"/>
<dbReference type="OrthoDB" id="2439510at2"/>
<name>A0A1G6K892_9BACL</name>
<reference evidence="1 2" key="1">
    <citation type="submission" date="2016-10" db="EMBL/GenBank/DDBJ databases">
        <authorList>
            <person name="de Groot N.N."/>
        </authorList>
    </citation>
    <scope>NUCLEOTIDE SEQUENCE [LARGE SCALE GENOMIC DNA]</scope>
    <source>
        <strain evidence="1 2">DSM 45514</strain>
    </source>
</reference>
<proteinExistence type="predicted"/>
<dbReference type="Proteomes" id="UP000199387">
    <property type="component" value="Unassembled WGS sequence"/>
</dbReference>
<organism evidence="1 2">
    <name type="scientific">Melghirimyces thermohalophilus</name>
    <dbReference type="NCBI Taxonomy" id="1236220"/>
    <lineage>
        <taxon>Bacteria</taxon>
        <taxon>Bacillati</taxon>
        <taxon>Bacillota</taxon>
        <taxon>Bacilli</taxon>
        <taxon>Bacillales</taxon>
        <taxon>Thermoactinomycetaceae</taxon>
        <taxon>Melghirimyces</taxon>
    </lineage>
</organism>
<dbReference type="AlphaFoldDB" id="A0A1G6K892"/>
<dbReference type="RefSeq" id="WP_091567259.1">
    <property type="nucleotide sequence ID" value="NZ_FMZA01000005.1"/>
</dbReference>
<evidence type="ECO:0000313" key="1">
    <source>
        <dbReference type="EMBL" id="SDC26785.1"/>
    </source>
</evidence>
<keyword evidence="2" id="KW-1185">Reference proteome</keyword>
<protein>
    <submittedName>
        <fullName evidence="1">Uncharacterized protein</fullName>
    </submittedName>
</protein>
<evidence type="ECO:0000313" key="2">
    <source>
        <dbReference type="Proteomes" id="UP000199387"/>
    </source>
</evidence>